<reference evidence="2" key="1">
    <citation type="submission" date="2016-11" db="EMBL/GenBank/DDBJ databases">
        <title>The genome of Nicotiana attenuata.</title>
        <authorList>
            <person name="Xu S."/>
            <person name="Brockmoeller T."/>
            <person name="Gaquerel E."/>
            <person name="Navarro A."/>
            <person name="Kuhl H."/>
            <person name="Gase K."/>
            <person name="Ling Z."/>
            <person name="Zhou W."/>
            <person name="Kreitzer C."/>
            <person name="Stanke M."/>
            <person name="Tang H."/>
            <person name="Lyons E."/>
            <person name="Pandey P."/>
            <person name="Pandey S.P."/>
            <person name="Timmermann B."/>
            <person name="Baldwin I.T."/>
        </authorList>
    </citation>
    <scope>NUCLEOTIDE SEQUENCE [LARGE SCALE GENOMIC DNA]</scope>
    <source>
        <strain evidence="2">UT</strain>
    </source>
</reference>
<keyword evidence="1" id="KW-1133">Transmembrane helix</keyword>
<dbReference type="AlphaFoldDB" id="A0A1J6L2A8"/>
<organism evidence="2 3">
    <name type="scientific">Nicotiana attenuata</name>
    <name type="common">Coyote tobacco</name>
    <dbReference type="NCBI Taxonomy" id="49451"/>
    <lineage>
        <taxon>Eukaryota</taxon>
        <taxon>Viridiplantae</taxon>
        <taxon>Streptophyta</taxon>
        <taxon>Embryophyta</taxon>
        <taxon>Tracheophyta</taxon>
        <taxon>Spermatophyta</taxon>
        <taxon>Magnoliopsida</taxon>
        <taxon>eudicotyledons</taxon>
        <taxon>Gunneridae</taxon>
        <taxon>Pentapetalae</taxon>
        <taxon>asterids</taxon>
        <taxon>lamiids</taxon>
        <taxon>Solanales</taxon>
        <taxon>Solanaceae</taxon>
        <taxon>Nicotianoideae</taxon>
        <taxon>Nicotianeae</taxon>
        <taxon>Nicotiana</taxon>
    </lineage>
</organism>
<dbReference type="GO" id="GO:0016020">
    <property type="term" value="C:membrane"/>
    <property type="evidence" value="ECO:0007669"/>
    <property type="project" value="GOC"/>
</dbReference>
<feature type="transmembrane region" description="Helical" evidence="1">
    <location>
        <begin position="61"/>
        <end position="80"/>
    </location>
</feature>
<keyword evidence="1" id="KW-0472">Membrane</keyword>
<dbReference type="Gramene" id="OIT25353">
    <property type="protein sequence ID" value="OIT25353"/>
    <property type="gene ID" value="A4A49_29664"/>
</dbReference>
<dbReference type="PANTHER" id="PTHR28026">
    <property type="entry name" value="DUF962 DOMAIN PROTEIN (AFU_ORTHOLOGUE AFUA_8G05310)"/>
    <property type="match status" value="1"/>
</dbReference>
<dbReference type="EMBL" id="MJEQ01003064">
    <property type="protein sequence ID" value="OIT25353.1"/>
    <property type="molecule type" value="Genomic_DNA"/>
</dbReference>
<proteinExistence type="predicted"/>
<dbReference type="Pfam" id="PF06127">
    <property type="entry name" value="Mpo1-like"/>
    <property type="match status" value="1"/>
</dbReference>
<evidence type="ECO:0000256" key="1">
    <source>
        <dbReference type="SAM" id="Phobius"/>
    </source>
</evidence>
<comment type="caution">
    <text evidence="2">The sequence shown here is derived from an EMBL/GenBank/DDBJ whole genome shotgun (WGS) entry which is preliminary data.</text>
</comment>
<feature type="transmembrane region" description="Helical" evidence="1">
    <location>
        <begin position="87"/>
        <end position="104"/>
    </location>
</feature>
<name>A0A1J6L2A8_NICAT</name>
<protein>
    <submittedName>
        <fullName evidence="2">Uncharacterized protein</fullName>
    </submittedName>
</protein>
<evidence type="ECO:0000313" key="3">
    <source>
        <dbReference type="Proteomes" id="UP000187609"/>
    </source>
</evidence>
<dbReference type="Proteomes" id="UP000187609">
    <property type="component" value="Unassembled WGS sequence"/>
</dbReference>
<accession>A0A1J6L2A8</accession>
<dbReference type="KEGG" id="nau:109215973"/>
<dbReference type="PANTHER" id="PTHR28026:SF9">
    <property type="entry name" value="2-HYDROXY-PALMITIC ACID DIOXYGENASE MPO1"/>
    <property type="match status" value="1"/>
</dbReference>
<gene>
    <name evidence="2" type="ORF">A4A49_29664</name>
</gene>
<feature type="transmembrane region" description="Helical" evidence="1">
    <location>
        <begin position="110"/>
        <end position="132"/>
    </location>
</feature>
<keyword evidence="3" id="KW-1185">Reference proteome</keyword>
<feature type="transmembrane region" description="Helical" evidence="1">
    <location>
        <begin position="21"/>
        <end position="41"/>
    </location>
</feature>
<dbReference type="OrthoDB" id="2124888at2759"/>
<dbReference type="GO" id="GO:0046521">
    <property type="term" value="P:sphingoid catabolic process"/>
    <property type="evidence" value="ECO:0007669"/>
    <property type="project" value="TreeGrafter"/>
</dbReference>
<keyword evidence="1" id="KW-0812">Transmembrane</keyword>
<dbReference type="GO" id="GO:0005783">
    <property type="term" value="C:endoplasmic reticulum"/>
    <property type="evidence" value="ECO:0007669"/>
    <property type="project" value="TreeGrafter"/>
</dbReference>
<sequence length="196" mass="22367">MEIFDLEKQFAFYGAYHSNPVNILIHMVFVWPIFFTGLILFDFTPPLFNLPPIQLCEHSSLVLNFGFLFALVYAMFYVALDKKAGSLAALLCFVCWVSSSMVARQLGFSLAWKVVLAAQLFCWTGQFIGHGVFEKRAPALLDNLTQAFLMAPFFVLLEALQSLFDYEPYPGFHSKVKATIDAEIKEWQEKKQKKIS</sequence>
<dbReference type="OMA" id="ETHFAFY"/>
<dbReference type="InterPro" id="IPR009305">
    <property type="entry name" value="Mpo1-like"/>
</dbReference>
<evidence type="ECO:0000313" key="2">
    <source>
        <dbReference type="EMBL" id="OIT25353.1"/>
    </source>
</evidence>